<feature type="domain" description="Pili assembly chaperone N-terminal" evidence="7">
    <location>
        <begin position="27"/>
        <end position="141"/>
    </location>
</feature>
<dbReference type="PANTHER" id="PTHR30251:SF3">
    <property type="entry name" value="FIMBRIAL CHAPARONE PROTEIN"/>
    <property type="match status" value="1"/>
</dbReference>
<evidence type="ECO:0000256" key="1">
    <source>
        <dbReference type="ARBA" id="ARBA00004418"/>
    </source>
</evidence>
<dbReference type="PRINTS" id="PR00969">
    <property type="entry name" value="CHAPERONPILI"/>
</dbReference>
<organism evidence="8 9">
    <name type="scientific">Pseudomonas eucalypticola</name>
    <dbReference type="NCBI Taxonomy" id="2599595"/>
    <lineage>
        <taxon>Bacteria</taxon>
        <taxon>Pseudomonadati</taxon>
        <taxon>Pseudomonadota</taxon>
        <taxon>Gammaproteobacteria</taxon>
        <taxon>Pseudomonadales</taxon>
        <taxon>Pseudomonadaceae</taxon>
        <taxon>Pseudomonas</taxon>
    </lineage>
</organism>
<evidence type="ECO:0000313" key="9">
    <source>
        <dbReference type="Proteomes" id="UP000509568"/>
    </source>
</evidence>
<dbReference type="SUPFAM" id="SSF49584">
    <property type="entry name" value="Periplasmic chaperone C-domain"/>
    <property type="match status" value="1"/>
</dbReference>
<evidence type="ECO:0000259" key="7">
    <source>
        <dbReference type="Pfam" id="PF00345"/>
    </source>
</evidence>
<dbReference type="GO" id="GO:0030288">
    <property type="term" value="C:outer membrane-bounded periplasmic space"/>
    <property type="evidence" value="ECO:0007669"/>
    <property type="project" value="InterPro"/>
</dbReference>
<evidence type="ECO:0000313" key="8">
    <source>
        <dbReference type="EMBL" id="QKZ06343.1"/>
    </source>
</evidence>
<dbReference type="GO" id="GO:0071555">
    <property type="term" value="P:cell wall organization"/>
    <property type="evidence" value="ECO:0007669"/>
    <property type="project" value="InterPro"/>
</dbReference>
<name>A0A7D5H7V1_9PSED</name>
<proteinExistence type="inferred from homology"/>
<sequence>MNLPKPFLRLVVPVLALGLAAQAMAAGMVPDTTVLRVNAADGEASLNVTNTDQAAALLYTSLTDLEQQPQAYLLASPPVTRVEAGEKQLVRFMLKPGQTITEQHMLRVIFEGIPERRLGNPSDLNVTVRQNLPVILHPKGLAEDPQPWKRLAWRQDASTITLSNDSPYVVRLSQHVTLLPDKINLALPHTYVLPRSHLVIDLPAPLKPGQPRSVRLHPASPYGFQGKPYEAPLTCAPDAQGCLQ</sequence>
<dbReference type="NCBIfam" id="NF007392">
    <property type="entry name" value="PRK09918.1"/>
    <property type="match status" value="1"/>
</dbReference>
<evidence type="ECO:0000256" key="6">
    <source>
        <dbReference type="SAM" id="SignalP"/>
    </source>
</evidence>
<keyword evidence="3 6" id="KW-0732">Signal</keyword>
<dbReference type="InterPro" id="IPR008962">
    <property type="entry name" value="PapD-like_sf"/>
</dbReference>
<evidence type="ECO:0000256" key="2">
    <source>
        <dbReference type="ARBA" id="ARBA00007399"/>
    </source>
</evidence>
<dbReference type="RefSeq" id="WP_176571786.1">
    <property type="nucleotide sequence ID" value="NZ_CP056030.1"/>
</dbReference>
<protein>
    <submittedName>
        <fullName evidence="8">Fimbria/pilus periplasmic chaperone</fullName>
    </submittedName>
</protein>
<keyword evidence="9" id="KW-1185">Reference proteome</keyword>
<feature type="chain" id="PRO_5028952422" evidence="6">
    <location>
        <begin position="26"/>
        <end position="244"/>
    </location>
</feature>
<dbReference type="Proteomes" id="UP000509568">
    <property type="component" value="Chromosome"/>
</dbReference>
<comment type="subcellular location">
    <subcellularLocation>
        <location evidence="1">Periplasm</location>
    </subcellularLocation>
</comment>
<dbReference type="InterPro" id="IPR036316">
    <property type="entry name" value="Pili_assmbl_chap_C_dom_sf"/>
</dbReference>
<dbReference type="SUPFAM" id="SSF49354">
    <property type="entry name" value="PapD-like"/>
    <property type="match status" value="1"/>
</dbReference>
<dbReference type="InterPro" id="IPR050643">
    <property type="entry name" value="Periplasmic_pilus_chap"/>
</dbReference>
<dbReference type="PANTHER" id="PTHR30251">
    <property type="entry name" value="PILUS ASSEMBLY CHAPERONE"/>
    <property type="match status" value="1"/>
</dbReference>
<dbReference type="KEGG" id="pez:HWQ56_22205"/>
<dbReference type="InterPro" id="IPR016147">
    <property type="entry name" value="Pili_assmbl_chaperone_N"/>
</dbReference>
<dbReference type="InterPro" id="IPR013783">
    <property type="entry name" value="Ig-like_fold"/>
</dbReference>
<keyword evidence="4" id="KW-0574">Periplasm</keyword>
<evidence type="ECO:0000256" key="3">
    <source>
        <dbReference type="ARBA" id="ARBA00022729"/>
    </source>
</evidence>
<accession>A0A7D5H7V1</accession>
<evidence type="ECO:0000256" key="5">
    <source>
        <dbReference type="ARBA" id="ARBA00023186"/>
    </source>
</evidence>
<feature type="signal peptide" evidence="6">
    <location>
        <begin position="1"/>
        <end position="25"/>
    </location>
</feature>
<comment type="similarity">
    <text evidence="2">Belongs to the periplasmic pilus chaperone family.</text>
</comment>
<dbReference type="AlphaFoldDB" id="A0A7D5H7V1"/>
<evidence type="ECO:0000256" key="4">
    <source>
        <dbReference type="ARBA" id="ARBA00022764"/>
    </source>
</evidence>
<reference evidence="8 9" key="1">
    <citation type="submission" date="2020-06" db="EMBL/GenBank/DDBJ databases">
        <title>Pseudomonas eucalypticola sp. nov., an endophyte of Eucalyptus dunnii leaves with biocontrol ability of eucalyptus leaf blight.</title>
        <authorList>
            <person name="Liu Y."/>
            <person name="Song Z."/>
            <person name="Zeng H."/>
            <person name="Lu M."/>
            <person name="Wang X."/>
            <person name="Lian X."/>
            <person name="Zhang Q."/>
        </authorList>
    </citation>
    <scope>NUCLEOTIDE SEQUENCE [LARGE SCALE GENOMIC DNA]</scope>
    <source>
        <strain evidence="8 9">NP-1</strain>
    </source>
</reference>
<dbReference type="InterPro" id="IPR001829">
    <property type="entry name" value="Pili_assmbl_chaperone_bac"/>
</dbReference>
<dbReference type="EMBL" id="CP056030">
    <property type="protein sequence ID" value="QKZ06343.1"/>
    <property type="molecule type" value="Genomic_DNA"/>
</dbReference>
<gene>
    <name evidence="8" type="ORF">HWQ56_22205</name>
</gene>
<keyword evidence="5" id="KW-0143">Chaperone</keyword>
<dbReference type="Pfam" id="PF00345">
    <property type="entry name" value="PapD_N"/>
    <property type="match status" value="1"/>
</dbReference>
<dbReference type="Gene3D" id="2.60.40.10">
    <property type="entry name" value="Immunoglobulins"/>
    <property type="match status" value="2"/>
</dbReference>